<comment type="caution">
    <text evidence="1">The sequence shown here is derived from an EMBL/GenBank/DDBJ whole genome shotgun (WGS) entry which is preliminary data.</text>
</comment>
<dbReference type="AlphaFoldDB" id="A0A392SVP1"/>
<sequence>DGASRKQVLRRLGASVICASHRKDGASRQAVRFLHQEVSSMARCAASTSASRTFICSWRASRRQGGAARRRENYIRKFLFQI</sequence>
<protein>
    <submittedName>
        <fullName evidence="1">Uncharacterized protein</fullName>
    </submittedName>
</protein>
<evidence type="ECO:0000313" key="1">
    <source>
        <dbReference type="EMBL" id="MCI52507.1"/>
    </source>
</evidence>
<dbReference type="Proteomes" id="UP000265520">
    <property type="component" value="Unassembled WGS sequence"/>
</dbReference>
<dbReference type="EMBL" id="LXQA010448256">
    <property type="protein sequence ID" value="MCI52507.1"/>
    <property type="molecule type" value="Genomic_DNA"/>
</dbReference>
<feature type="non-terminal residue" evidence="1">
    <location>
        <position position="1"/>
    </location>
</feature>
<proteinExistence type="predicted"/>
<name>A0A392SVP1_9FABA</name>
<reference evidence="1 2" key="1">
    <citation type="journal article" date="2018" name="Front. Plant Sci.">
        <title>Red Clover (Trifolium pratense) and Zigzag Clover (T. medium) - A Picture of Genomic Similarities and Differences.</title>
        <authorList>
            <person name="Dluhosova J."/>
            <person name="Istvanek J."/>
            <person name="Nedelnik J."/>
            <person name="Repkova J."/>
        </authorList>
    </citation>
    <scope>NUCLEOTIDE SEQUENCE [LARGE SCALE GENOMIC DNA]</scope>
    <source>
        <strain evidence="2">cv. 10/8</strain>
        <tissue evidence="1">Leaf</tissue>
    </source>
</reference>
<keyword evidence="2" id="KW-1185">Reference proteome</keyword>
<accession>A0A392SVP1</accession>
<evidence type="ECO:0000313" key="2">
    <source>
        <dbReference type="Proteomes" id="UP000265520"/>
    </source>
</evidence>
<organism evidence="1 2">
    <name type="scientific">Trifolium medium</name>
    <dbReference type="NCBI Taxonomy" id="97028"/>
    <lineage>
        <taxon>Eukaryota</taxon>
        <taxon>Viridiplantae</taxon>
        <taxon>Streptophyta</taxon>
        <taxon>Embryophyta</taxon>
        <taxon>Tracheophyta</taxon>
        <taxon>Spermatophyta</taxon>
        <taxon>Magnoliopsida</taxon>
        <taxon>eudicotyledons</taxon>
        <taxon>Gunneridae</taxon>
        <taxon>Pentapetalae</taxon>
        <taxon>rosids</taxon>
        <taxon>fabids</taxon>
        <taxon>Fabales</taxon>
        <taxon>Fabaceae</taxon>
        <taxon>Papilionoideae</taxon>
        <taxon>50 kb inversion clade</taxon>
        <taxon>NPAAA clade</taxon>
        <taxon>Hologalegina</taxon>
        <taxon>IRL clade</taxon>
        <taxon>Trifolieae</taxon>
        <taxon>Trifolium</taxon>
    </lineage>
</organism>